<dbReference type="InterPro" id="IPR051122">
    <property type="entry name" value="SDR_DHRS6-like"/>
</dbReference>
<sequence>MTKSFEGKTVVISGAAGGVGRAAVALFLESGARVCATDISPAVADLERDAPGDVVAVVADVTKAADVEKIFATAEQRLGPVDVLVSNAGFIISKSAHDTSEEEWDRVMNANAKSFFLMSRRALPSMIAHASGAIVATESISSVVGLPEQAAYCAAKGALLQLVRQMAVDYASLGIRVNAVGAGSINTPFLTRYLEGLDNPAAGEAAIKSAHPIGRWAEPKEIADAIFYLAGPNASFVTGHILMADGGYSAR</sequence>
<comment type="similarity">
    <text evidence="1">Belongs to the short-chain dehydrogenases/reductases (SDR) family.</text>
</comment>
<dbReference type="EMBL" id="LPWA01000090">
    <property type="protein sequence ID" value="KUM27502.1"/>
    <property type="molecule type" value="Genomic_DNA"/>
</dbReference>
<dbReference type="GO" id="GO:0016491">
    <property type="term" value="F:oxidoreductase activity"/>
    <property type="evidence" value="ECO:0007669"/>
    <property type="project" value="UniProtKB-KW"/>
</dbReference>
<organism evidence="3 4">
    <name type="scientific">Rhizobium loti</name>
    <name type="common">Mesorhizobium loti</name>
    <dbReference type="NCBI Taxonomy" id="381"/>
    <lineage>
        <taxon>Bacteria</taxon>
        <taxon>Pseudomonadati</taxon>
        <taxon>Pseudomonadota</taxon>
        <taxon>Alphaproteobacteria</taxon>
        <taxon>Hyphomicrobiales</taxon>
        <taxon>Phyllobacteriaceae</taxon>
        <taxon>Mesorhizobium</taxon>
    </lineage>
</organism>
<dbReference type="InterPro" id="IPR020904">
    <property type="entry name" value="Sc_DH/Rdtase_CS"/>
</dbReference>
<accession>A0A124GGQ1</accession>
<name>A0A124GGQ1_RHILI</name>
<evidence type="ECO:0000313" key="3">
    <source>
        <dbReference type="EMBL" id="KUM27502.1"/>
    </source>
</evidence>
<dbReference type="PANTHER" id="PTHR43477">
    <property type="entry name" value="DIHYDROANTICAPSIN 7-DEHYDROGENASE"/>
    <property type="match status" value="1"/>
</dbReference>
<evidence type="ECO:0000256" key="2">
    <source>
        <dbReference type="ARBA" id="ARBA00023002"/>
    </source>
</evidence>
<reference evidence="3 4" key="1">
    <citation type="submission" date="2015-12" db="EMBL/GenBank/DDBJ databases">
        <title>Draft genome sequence of Mesorhizobium sp. UFLA 01-765, a multitolerant efficient symbiont and plant-growth promoting strain isolated from Zn-mining soil using Leucaena leucocephala as a trap plant.</title>
        <authorList>
            <person name="Rangel W.M."/>
            <person name="Thijs S."/>
            <person name="Longatti S.M."/>
            <person name="Moreira F.M."/>
            <person name="Weyens N."/>
            <person name="Vangronsveld J."/>
            <person name="Van Hamme J.D."/>
            <person name="Bottos E.M."/>
            <person name="Rineau F."/>
        </authorList>
    </citation>
    <scope>NUCLEOTIDE SEQUENCE [LARGE SCALE GENOMIC DNA]</scope>
    <source>
        <strain evidence="3 4">UFLA 01-765</strain>
    </source>
</reference>
<evidence type="ECO:0000256" key="1">
    <source>
        <dbReference type="ARBA" id="ARBA00006484"/>
    </source>
</evidence>
<dbReference type="PRINTS" id="PR00081">
    <property type="entry name" value="GDHRDH"/>
</dbReference>
<proteinExistence type="inferred from homology"/>
<protein>
    <submittedName>
        <fullName evidence="3">Oxidoreductase</fullName>
    </submittedName>
</protein>
<dbReference type="PROSITE" id="PS00061">
    <property type="entry name" value="ADH_SHORT"/>
    <property type="match status" value="1"/>
</dbReference>
<gene>
    <name evidence="3" type="ORF">AU467_16510</name>
</gene>
<dbReference type="FunFam" id="3.40.50.720:FF:000084">
    <property type="entry name" value="Short-chain dehydrogenase reductase"/>
    <property type="match status" value="1"/>
</dbReference>
<dbReference type="Gene3D" id="3.40.50.720">
    <property type="entry name" value="NAD(P)-binding Rossmann-like Domain"/>
    <property type="match status" value="1"/>
</dbReference>
<dbReference type="SUPFAM" id="SSF51735">
    <property type="entry name" value="NAD(P)-binding Rossmann-fold domains"/>
    <property type="match status" value="1"/>
</dbReference>
<dbReference type="PRINTS" id="PR00080">
    <property type="entry name" value="SDRFAMILY"/>
</dbReference>
<dbReference type="InterPro" id="IPR002347">
    <property type="entry name" value="SDR_fam"/>
</dbReference>
<keyword evidence="2" id="KW-0560">Oxidoreductase</keyword>
<dbReference type="CDD" id="cd05233">
    <property type="entry name" value="SDR_c"/>
    <property type="match status" value="1"/>
</dbReference>
<dbReference type="AlphaFoldDB" id="A0A124GGQ1"/>
<dbReference type="Proteomes" id="UP000053176">
    <property type="component" value="Unassembled WGS sequence"/>
</dbReference>
<dbReference type="PANTHER" id="PTHR43477:SF1">
    <property type="entry name" value="DIHYDROANTICAPSIN 7-DEHYDROGENASE"/>
    <property type="match status" value="1"/>
</dbReference>
<dbReference type="Pfam" id="PF13561">
    <property type="entry name" value="adh_short_C2"/>
    <property type="match status" value="1"/>
</dbReference>
<dbReference type="OrthoDB" id="7568484at2"/>
<comment type="caution">
    <text evidence="3">The sequence shown here is derived from an EMBL/GenBank/DDBJ whole genome shotgun (WGS) entry which is preliminary data.</text>
</comment>
<dbReference type="InterPro" id="IPR036291">
    <property type="entry name" value="NAD(P)-bd_dom_sf"/>
</dbReference>
<evidence type="ECO:0000313" key="4">
    <source>
        <dbReference type="Proteomes" id="UP000053176"/>
    </source>
</evidence>